<name>A0A101I2B7_UNCT6</name>
<evidence type="ECO:0000259" key="1">
    <source>
        <dbReference type="Pfam" id="PF18962"/>
    </source>
</evidence>
<dbReference type="NCBIfam" id="TIGR04183">
    <property type="entry name" value="Por_Secre_tail"/>
    <property type="match status" value="1"/>
</dbReference>
<proteinExistence type="predicted"/>
<dbReference type="Proteomes" id="UP000053467">
    <property type="component" value="Unassembled WGS sequence"/>
</dbReference>
<accession>A0A101I2B7</accession>
<evidence type="ECO:0000313" key="2">
    <source>
        <dbReference type="EMBL" id="KUK86550.1"/>
    </source>
</evidence>
<gene>
    <name evidence="2" type="ORF">XE03_1426</name>
</gene>
<sequence>MIKKIFIFFILILPLFIISQNFDGLKVYVWDNDYGAIFYNPDNSTQLIGYEYNLLKSFSKLGFNQGTNLFYGDTLPRRFSMLNDYAAIFIVTGHHPIAARNQMFTSSQIDSLSRYLDAGGCVYFEGNNVMEYLKINYPVFYGKYFNDTIVSTPYSRFIDTLITNTSFCRDYIFAYPTHTVADSGVDYLYTKDPTIDAPYYYNVLNYDERNKLYRSTATAYTPPESKDGKYYYFRGRVFVQTVDLGAFSNGDGRLARQLPDSTKNILMRTSYLRDILRFFGLAQTLLVVDDKSDTIATSVYRVFSRSVDFDTVFTRTSSGPSYTTLARYNSVFWYSDSVDYPLTLTDTVNISTYLDFGGNLFFSSMNVAEQFGSNNLFLRKYLGINLVSDSFGTNTIYGKSFWETNPITDSFTVIKPSTNYEPDEITIYDQVITDTAFIASGRPNHLCGTYTSNGSFKTVFLTFPFQNTNVQLKAGYPTDSIIKITLQDIFNYDLNFDPLYTSTENYDFECNYKIEKDRIVVNIFVDRYFNGHVRIKLDGKDLLHQTVSGKDFEFSLNKVNGRYTVELMDDKNITLFLKTFDVFEIKVNNNIPKICRNIFQIKSDQDFTVEVFDISGRRVLSLTSKDKTATVDLSQHKTGLYFIKLSTEKLPHPLLKLGTVLDSVTF</sequence>
<reference evidence="3" key="1">
    <citation type="journal article" date="2015" name="MBio">
        <title>Genome-Resolved Metagenomic Analysis Reveals Roles for Candidate Phyla and Other Microbial Community Members in Biogeochemical Transformations in Oil Reservoirs.</title>
        <authorList>
            <person name="Hu P."/>
            <person name="Tom L."/>
            <person name="Singh A."/>
            <person name="Thomas B.C."/>
            <person name="Baker B.J."/>
            <person name="Piceno Y.M."/>
            <person name="Andersen G.L."/>
            <person name="Banfield J.F."/>
        </authorList>
    </citation>
    <scope>NUCLEOTIDE SEQUENCE [LARGE SCALE GENOMIC DNA]</scope>
</reference>
<protein>
    <recommendedName>
        <fullName evidence="1">Secretion system C-terminal sorting domain-containing protein</fullName>
    </recommendedName>
</protein>
<dbReference type="Pfam" id="PF18962">
    <property type="entry name" value="Por_Secre_tail"/>
    <property type="match status" value="1"/>
</dbReference>
<feature type="domain" description="Secretion system C-terminal sorting" evidence="1">
    <location>
        <begin position="597"/>
        <end position="649"/>
    </location>
</feature>
<organism evidence="2 3">
    <name type="scientific">candidate division TA06 bacterium 34_109</name>
    <dbReference type="NCBI Taxonomy" id="1635277"/>
    <lineage>
        <taxon>Bacteria</taxon>
        <taxon>Bacteria division TA06</taxon>
    </lineage>
</organism>
<dbReference type="EMBL" id="LGGX01000016">
    <property type="protein sequence ID" value="KUK86550.1"/>
    <property type="molecule type" value="Genomic_DNA"/>
</dbReference>
<dbReference type="AlphaFoldDB" id="A0A101I2B7"/>
<dbReference type="InterPro" id="IPR026444">
    <property type="entry name" value="Secre_tail"/>
</dbReference>
<comment type="caution">
    <text evidence="2">The sequence shown here is derived from an EMBL/GenBank/DDBJ whole genome shotgun (WGS) entry which is preliminary data.</text>
</comment>
<evidence type="ECO:0000313" key="3">
    <source>
        <dbReference type="Proteomes" id="UP000053467"/>
    </source>
</evidence>